<sequence>MKDYSVSNRGLRPNLVGTPQQVAERILAYEAVGVNLLLLQFSPQLAEMERFARDVMPLVKTKRAHFTVRSDNMTAKIYILHEYDDWTIHLIKRLKEQNLPFETWHLAEGVLELSAEPPEGIFYSRMSASAHTRGHAFSPEFTAAVLTWLEFHGRTVINGSLALQLEISKVNQYTALEAAGIQTPKSIATVGKNQLVEAAEKIGTASFITKHNRAGKGLGVQLFHSVEALKAYAHSSSFEAPVDGITLVQQYIKAPESYITRCEFVGGKFLYAVRVDTSEGFELCPAETCQIGDTYCPIGDSVKQKPKFHIVNDFPNELIERYEAFLTRNKVRVAGIESIIDEDGHVFTYDVNTNTNYNADAEKAANQYGMLAVANYLGATLHQYEKSLQMF</sequence>
<protein>
    <submittedName>
        <fullName evidence="3">RimK domain-containing protein ATP-grasp</fullName>
    </submittedName>
</protein>
<dbReference type="eggNOG" id="COG2141">
    <property type="taxonomic scope" value="Bacteria"/>
</dbReference>
<dbReference type="GO" id="GO:0009432">
    <property type="term" value="P:SOS response"/>
    <property type="evidence" value="ECO:0007669"/>
    <property type="project" value="TreeGrafter"/>
</dbReference>
<keyword evidence="1" id="KW-0067">ATP-binding</keyword>
<dbReference type="GO" id="GO:0005737">
    <property type="term" value="C:cytoplasm"/>
    <property type="evidence" value="ECO:0007669"/>
    <property type="project" value="TreeGrafter"/>
</dbReference>
<dbReference type="AlphaFoldDB" id="R7ZHF3"/>
<dbReference type="Proteomes" id="UP000013911">
    <property type="component" value="Unassembled WGS sequence"/>
</dbReference>
<name>R7ZHF3_LYSSH</name>
<keyword evidence="1" id="KW-0547">Nucleotide-binding</keyword>
<dbReference type="GO" id="GO:0016705">
    <property type="term" value="F:oxidoreductase activity, acting on paired donors, with incorporation or reduction of molecular oxygen"/>
    <property type="evidence" value="ECO:0007669"/>
    <property type="project" value="InterPro"/>
</dbReference>
<dbReference type="EMBL" id="AQPX01000010">
    <property type="protein sequence ID" value="EON73537.1"/>
    <property type="molecule type" value="Genomic_DNA"/>
</dbReference>
<evidence type="ECO:0000256" key="1">
    <source>
        <dbReference type="PROSITE-ProRule" id="PRU00409"/>
    </source>
</evidence>
<evidence type="ECO:0000313" key="3">
    <source>
        <dbReference type="EMBL" id="EON73537.1"/>
    </source>
</evidence>
<dbReference type="GO" id="GO:0046872">
    <property type="term" value="F:metal ion binding"/>
    <property type="evidence" value="ECO:0007669"/>
    <property type="project" value="InterPro"/>
</dbReference>
<dbReference type="InterPro" id="IPR036661">
    <property type="entry name" value="Luciferase-like_sf"/>
</dbReference>
<dbReference type="SUPFAM" id="SSF51679">
    <property type="entry name" value="Bacterial luciferase-like"/>
    <property type="match status" value="1"/>
</dbReference>
<dbReference type="InterPro" id="IPR013651">
    <property type="entry name" value="ATP-grasp_RimK-type"/>
</dbReference>
<dbReference type="SUPFAM" id="SSF56059">
    <property type="entry name" value="Glutathione synthetase ATP-binding domain-like"/>
    <property type="match status" value="1"/>
</dbReference>
<dbReference type="eggNOG" id="COG0189">
    <property type="taxonomic scope" value="Bacteria"/>
</dbReference>
<feature type="domain" description="ATP-grasp" evidence="2">
    <location>
        <begin position="173"/>
        <end position="381"/>
    </location>
</feature>
<dbReference type="PATRIC" id="fig|1285586.5.peg.1228"/>
<evidence type="ECO:0000259" key="2">
    <source>
        <dbReference type="PROSITE" id="PS50975"/>
    </source>
</evidence>
<dbReference type="Pfam" id="PF08443">
    <property type="entry name" value="RimK"/>
    <property type="match status" value="1"/>
</dbReference>
<dbReference type="Gene3D" id="3.20.20.30">
    <property type="entry name" value="Luciferase-like domain"/>
    <property type="match status" value="1"/>
</dbReference>
<gene>
    <name evidence="3" type="ORF">H131_06088</name>
</gene>
<dbReference type="GO" id="GO:0005524">
    <property type="term" value="F:ATP binding"/>
    <property type="evidence" value="ECO:0007669"/>
    <property type="project" value="UniProtKB-UniRule"/>
</dbReference>
<accession>R7ZHF3</accession>
<evidence type="ECO:0000313" key="4">
    <source>
        <dbReference type="Proteomes" id="UP000013911"/>
    </source>
</evidence>
<organism evidence="3 4">
    <name type="scientific">Lysinibacillus sphaericus OT4b.31</name>
    <dbReference type="NCBI Taxonomy" id="1285586"/>
    <lineage>
        <taxon>Bacteria</taxon>
        <taxon>Bacillati</taxon>
        <taxon>Bacillota</taxon>
        <taxon>Bacilli</taxon>
        <taxon>Bacillales</taxon>
        <taxon>Bacillaceae</taxon>
        <taxon>Lysinibacillus</taxon>
    </lineage>
</organism>
<dbReference type="GO" id="GO:0018169">
    <property type="term" value="F:ribosomal S6-glutamic acid ligase activity"/>
    <property type="evidence" value="ECO:0007669"/>
    <property type="project" value="TreeGrafter"/>
</dbReference>
<dbReference type="PANTHER" id="PTHR21621">
    <property type="entry name" value="RIBOSOMAL PROTEIN S6 MODIFICATION PROTEIN"/>
    <property type="match status" value="1"/>
</dbReference>
<comment type="caution">
    <text evidence="3">The sequence shown here is derived from an EMBL/GenBank/DDBJ whole genome shotgun (WGS) entry which is preliminary data.</text>
</comment>
<dbReference type="HOGENOM" id="CLU_051652_1_0_9"/>
<proteinExistence type="predicted"/>
<dbReference type="PANTHER" id="PTHR21621:SF0">
    <property type="entry name" value="BETA-CITRYLGLUTAMATE SYNTHASE B-RELATED"/>
    <property type="match status" value="1"/>
</dbReference>
<dbReference type="Gene3D" id="3.30.470.20">
    <property type="entry name" value="ATP-grasp fold, B domain"/>
    <property type="match status" value="1"/>
</dbReference>
<dbReference type="InterPro" id="IPR011761">
    <property type="entry name" value="ATP-grasp"/>
</dbReference>
<dbReference type="PROSITE" id="PS50975">
    <property type="entry name" value="ATP_GRASP"/>
    <property type="match status" value="1"/>
</dbReference>
<reference evidence="3 4" key="1">
    <citation type="submission" date="2013-04" db="EMBL/GenBank/DDBJ databases">
        <title>Draft genome of the heavy metal tolerant bacterium Lysinibacillus sphaericus strain OT4b.31.</title>
        <authorList>
            <person name="Pena-Montenegro T.D."/>
            <person name="Dussan J."/>
        </authorList>
    </citation>
    <scope>NUCLEOTIDE SEQUENCE [LARGE SCALE GENOMIC DNA]</scope>
    <source>
        <strain evidence="3 4">OT4b.31</strain>
    </source>
</reference>